<accession>A0A3R9PUW3</accession>
<reference evidence="2 3" key="1">
    <citation type="submission" date="2018-10" db="EMBL/GenBank/DDBJ databases">
        <title>Co-occurring genomic capacity for anaerobic methane metabolism and dissimilatory sulfite reduction discovered in the Korarchaeota.</title>
        <authorList>
            <person name="Mckay L.J."/>
            <person name="Dlakic M."/>
            <person name="Fields M.W."/>
            <person name="Delmont T.O."/>
            <person name="Eren A.M."/>
            <person name="Jay Z.J."/>
            <person name="Klingelsmith K.B."/>
            <person name="Rusch D.B."/>
            <person name="Inskeep W.P."/>
        </authorList>
    </citation>
    <scope>NUCLEOTIDE SEQUENCE [LARGE SCALE GENOMIC DNA]</scope>
    <source>
        <strain evidence="2 3">MDKW</strain>
    </source>
</reference>
<dbReference type="AlphaFoldDB" id="A0A3R9PUW3"/>
<proteinExistence type="predicted"/>
<evidence type="ECO:0000313" key="3">
    <source>
        <dbReference type="Proteomes" id="UP000277582"/>
    </source>
</evidence>
<protein>
    <submittedName>
        <fullName evidence="2">Uncharacterized protein</fullName>
    </submittedName>
</protein>
<dbReference type="Proteomes" id="UP000277582">
    <property type="component" value="Unassembled WGS sequence"/>
</dbReference>
<gene>
    <name evidence="2" type="ORF">D6D85_09480</name>
</gene>
<comment type="caution">
    <text evidence="2">The sequence shown here is derived from an EMBL/GenBank/DDBJ whole genome shotgun (WGS) entry which is preliminary data.</text>
</comment>
<sequence length="197" mass="22429">MIISNEFSISYVGSDAEKEKETEEIYNTGRRGSDRGDTGTDSLCNKGFRSAEEVSSEGDSGTEEERKDGIHQGASETDMAGDKGSVLQHDEGNSEEGDEEEIIRKITQIVDERGKVLLKELEDRLDKPAEDLWRLLIERRHYLEGIVPFMDKEGNRWVMTKEVFDIEVTRLIRLQTAKKGNRKKKAERKVEDLSGYL</sequence>
<organism evidence="2 3">
    <name type="scientific">Candidatus Methanodesulfokora washburnensis</name>
    <dbReference type="NCBI Taxonomy" id="2478471"/>
    <lineage>
        <taxon>Archaea</taxon>
        <taxon>Thermoproteota</taxon>
        <taxon>Candidatus Korarchaeia</taxon>
        <taxon>Candidatus Korarchaeia incertae sedis</taxon>
        <taxon>Candidatus Methanodesulfokora</taxon>
    </lineage>
</organism>
<feature type="region of interest" description="Disordered" evidence="1">
    <location>
        <begin position="1"/>
        <end position="100"/>
    </location>
</feature>
<evidence type="ECO:0000313" key="2">
    <source>
        <dbReference type="EMBL" id="RSN73748.1"/>
    </source>
</evidence>
<name>A0A3R9PUW3_9CREN</name>
<evidence type="ECO:0000256" key="1">
    <source>
        <dbReference type="SAM" id="MobiDB-lite"/>
    </source>
</evidence>
<dbReference type="EMBL" id="RCOS01000110">
    <property type="protein sequence ID" value="RSN73748.1"/>
    <property type="molecule type" value="Genomic_DNA"/>
</dbReference>
<keyword evidence="3" id="KW-1185">Reference proteome</keyword>